<dbReference type="OrthoDB" id="6259853at2759"/>
<dbReference type="SMART" id="SM00784">
    <property type="entry name" value="SPT2"/>
    <property type="match status" value="1"/>
</dbReference>
<accession>A0A8H6T8R9</accession>
<dbReference type="EMBL" id="JACAZF010000002">
    <property type="protein sequence ID" value="KAF7312042.1"/>
    <property type="molecule type" value="Genomic_DNA"/>
</dbReference>
<dbReference type="Proteomes" id="UP000636479">
    <property type="component" value="Unassembled WGS sequence"/>
</dbReference>
<dbReference type="GO" id="GO:0006334">
    <property type="term" value="P:nucleosome assembly"/>
    <property type="evidence" value="ECO:0007669"/>
    <property type="project" value="TreeGrafter"/>
</dbReference>
<reference evidence="4" key="1">
    <citation type="submission" date="2020-05" db="EMBL/GenBank/DDBJ databases">
        <title>Mycena genomes resolve the evolution of fungal bioluminescence.</title>
        <authorList>
            <person name="Tsai I.J."/>
        </authorList>
    </citation>
    <scope>NUCLEOTIDE SEQUENCE</scope>
    <source>
        <strain evidence="4">171206Taipei</strain>
    </source>
</reference>
<keyword evidence="2" id="KW-0175">Coiled coil</keyword>
<feature type="compositionally biased region" description="Basic and acidic residues" evidence="3">
    <location>
        <begin position="386"/>
        <end position="416"/>
    </location>
</feature>
<evidence type="ECO:0008006" key="6">
    <source>
        <dbReference type="Google" id="ProtNLM"/>
    </source>
</evidence>
<dbReference type="GO" id="GO:0003677">
    <property type="term" value="F:DNA binding"/>
    <property type="evidence" value="ECO:0007669"/>
    <property type="project" value="TreeGrafter"/>
</dbReference>
<feature type="compositionally biased region" description="Acidic residues" evidence="3">
    <location>
        <begin position="372"/>
        <end position="382"/>
    </location>
</feature>
<feature type="compositionally biased region" description="Low complexity" evidence="3">
    <location>
        <begin position="322"/>
        <end position="333"/>
    </location>
</feature>
<name>A0A8H6T8R9_9AGAR</name>
<dbReference type="Pfam" id="PF08243">
    <property type="entry name" value="SPT2"/>
    <property type="match status" value="1"/>
</dbReference>
<dbReference type="GO" id="GO:0006360">
    <property type="term" value="P:transcription by RNA polymerase I"/>
    <property type="evidence" value="ECO:0007669"/>
    <property type="project" value="TreeGrafter"/>
</dbReference>
<feature type="region of interest" description="Disordered" evidence="3">
    <location>
        <begin position="1"/>
        <end position="183"/>
    </location>
</feature>
<evidence type="ECO:0000256" key="1">
    <source>
        <dbReference type="ARBA" id="ARBA00006461"/>
    </source>
</evidence>
<feature type="compositionally biased region" description="Low complexity" evidence="3">
    <location>
        <begin position="19"/>
        <end position="29"/>
    </location>
</feature>
<sequence>MSTSYKSLMAMSEVHTRTAEAQATAALAQKKAREERDRKAAEEREARERQLKQLEIKNHFEAQRRKAEAERKAALALKRQEEDLERREKETRDKLLYGPKKAKEKAWPTSNNPNKRKAIDDGDELNGSVLTREEKRQRKAEAERRRDYHEASSARRSSPSVLGNFLRKSDKTKKRAGNVLRGGAKDIVTTLSEEAANSTHTTSHLNAKDRIKAQPSHLIKLYETQRDVRNIDEIQRDVRAVHVLQGEQARKFEFFPSQTPPTPPSLPPSQPVTRRSTPPRERAFPIKSKAGSSSTAIANRRKARSPDYSRSASPNPRRATTKPSKSNAAPSSSKSRHRDAAPEERGQSSISDEIWRIMGKNRSQYMERDVYSDEESDGDMEADALTLEREELRSSKIARREEREAEEAERRAIEEKRKRKMSAGRV</sequence>
<dbReference type="PANTHER" id="PTHR22691">
    <property type="entry name" value="YEAST SPT2-RELATED"/>
    <property type="match status" value="1"/>
</dbReference>
<evidence type="ECO:0000256" key="3">
    <source>
        <dbReference type="SAM" id="MobiDB-lite"/>
    </source>
</evidence>
<dbReference type="InterPro" id="IPR013256">
    <property type="entry name" value="Chromatin_SPT2"/>
</dbReference>
<dbReference type="GO" id="GO:0005730">
    <property type="term" value="C:nucleolus"/>
    <property type="evidence" value="ECO:0007669"/>
    <property type="project" value="TreeGrafter"/>
</dbReference>
<dbReference type="RefSeq" id="XP_037224150.1">
    <property type="nucleotide sequence ID" value="XM_037359055.1"/>
</dbReference>
<comment type="caution">
    <text evidence="4">The sequence shown here is derived from an EMBL/GenBank/DDBJ whole genome shotgun (WGS) entry which is preliminary data.</text>
</comment>
<dbReference type="GeneID" id="59341571"/>
<feature type="compositionally biased region" description="Basic and acidic residues" evidence="3">
    <location>
        <begin position="131"/>
        <end position="153"/>
    </location>
</feature>
<feature type="compositionally biased region" description="Basic residues" evidence="3">
    <location>
        <begin position="417"/>
        <end position="426"/>
    </location>
</feature>
<protein>
    <recommendedName>
        <fullName evidence="6">SPT2 chromatin protein</fullName>
    </recommendedName>
</protein>
<feature type="compositionally biased region" description="Basic and acidic residues" evidence="3">
    <location>
        <begin position="31"/>
        <end position="95"/>
    </location>
</feature>
<feature type="region of interest" description="Disordered" evidence="3">
    <location>
        <begin position="252"/>
        <end position="426"/>
    </location>
</feature>
<dbReference type="PANTHER" id="PTHR22691:SF8">
    <property type="entry name" value="PROTEIN SPT2 HOMOLOG"/>
    <property type="match status" value="1"/>
</dbReference>
<gene>
    <name evidence="4" type="ORF">MIND_00216300</name>
</gene>
<keyword evidence="5" id="KW-1185">Reference proteome</keyword>
<evidence type="ECO:0000313" key="5">
    <source>
        <dbReference type="Proteomes" id="UP000636479"/>
    </source>
</evidence>
<comment type="similarity">
    <text evidence="1">Belongs to the SPT2 family.</text>
</comment>
<dbReference type="GO" id="GO:0042393">
    <property type="term" value="F:histone binding"/>
    <property type="evidence" value="ECO:0007669"/>
    <property type="project" value="TreeGrafter"/>
</dbReference>
<proteinExistence type="inferred from homology"/>
<evidence type="ECO:0000256" key="2">
    <source>
        <dbReference type="ARBA" id="ARBA00023054"/>
    </source>
</evidence>
<organism evidence="4 5">
    <name type="scientific">Mycena indigotica</name>
    <dbReference type="NCBI Taxonomy" id="2126181"/>
    <lineage>
        <taxon>Eukaryota</taxon>
        <taxon>Fungi</taxon>
        <taxon>Dikarya</taxon>
        <taxon>Basidiomycota</taxon>
        <taxon>Agaricomycotina</taxon>
        <taxon>Agaricomycetes</taxon>
        <taxon>Agaricomycetidae</taxon>
        <taxon>Agaricales</taxon>
        <taxon>Marasmiineae</taxon>
        <taxon>Mycenaceae</taxon>
        <taxon>Mycena</taxon>
    </lineage>
</organism>
<dbReference type="AlphaFoldDB" id="A0A8H6T8R9"/>
<feature type="compositionally biased region" description="Pro residues" evidence="3">
    <location>
        <begin position="258"/>
        <end position="270"/>
    </location>
</feature>
<evidence type="ECO:0000313" key="4">
    <source>
        <dbReference type="EMBL" id="KAF7312042.1"/>
    </source>
</evidence>